<sequence length="51" mass="5891">DAPKVGLVINIRARWKKLGTCYKKLDDSSAYCAATILHSYYKFYCDNSWRG</sequence>
<evidence type="ECO:0000313" key="1">
    <source>
        <dbReference type="EMBL" id="KAF2196885.1"/>
    </source>
</evidence>
<gene>
    <name evidence="1" type="ORF">GQ43DRAFT_382267</name>
</gene>
<proteinExistence type="predicted"/>
<name>A0A9P4JCS4_9PLEO</name>
<keyword evidence="2" id="KW-1185">Reference proteome</keyword>
<comment type="caution">
    <text evidence="1">The sequence shown here is derived from an EMBL/GenBank/DDBJ whole genome shotgun (WGS) entry which is preliminary data.</text>
</comment>
<dbReference type="Proteomes" id="UP000799536">
    <property type="component" value="Unassembled WGS sequence"/>
</dbReference>
<accession>A0A9P4JCS4</accession>
<reference evidence="1" key="1">
    <citation type="journal article" date="2020" name="Stud. Mycol.">
        <title>101 Dothideomycetes genomes: a test case for predicting lifestyles and emergence of pathogens.</title>
        <authorList>
            <person name="Haridas S."/>
            <person name="Albert R."/>
            <person name="Binder M."/>
            <person name="Bloem J."/>
            <person name="Labutti K."/>
            <person name="Salamov A."/>
            <person name="Andreopoulos B."/>
            <person name="Baker S."/>
            <person name="Barry K."/>
            <person name="Bills G."/>
            <person name="Bluhm B."/>
            <person name="Cannon C."/>
            <person name="Castanera R."/>
            <person name="Culley D."/>
            <person name="Daum C."/>
            <person name="Ezra D."/>
            <person name="Gonzalez J."/>
            <person name="Henrissat B."/>
            <person name="Kuo A."/>
            <person name="Liang C."/>
            <person name="Lipzen A."/>
            <person name="Lutzoni F."/>
            <person name="Magnuson J."/>
            <person name="Mondo S."/>
            <person name="Nolan M."/>
            <person name="Ohm R."/>
            <person name="Pangilinan J."/>
            <person name="Park H.-J."/>
            <person name="Ramirez L."/>
            <person name="Alfaro M."/>
            <person name="Sun H."/>
            <person name="Tritt A."/>
            <person name="Yoshinaga Y."/>
            <person name="Zwiers L.-H."/>
            <person name="Turgeon B."/>
            <person name="Goodwin S."/>
            <person name="Spatafora J."/>
            <person name="Crous P."/>
            <person name="Grigoriev I."/>
        </authorList>
    </citation>
    <scope>NUCLEOTIDE SEQUENCE</scope>
    <source>
        <strain evidence="1">ATCC 74209</strain>
    </source>
</reference>
<dbReference type="AlphaFoldDB" id="A0A9P4JCS4"/>
<dbReference type="EMBL" id="ML994309">
    <property type="protein sequence ID" value="KAF2196885.1"/>
    <property type="molecule type" value="Genomic_DNA"/>
</dbReference>
<dbReference type="OrthoDB" id="3786362at2759"/>
<evidence type="ECO:0000313" key="2">
    <source>
        <dbReference type="Proteomes" id="UP000799536"/>
    </source>
</evidence>
<protein>
    <submittedName>
        <fullName evidence="1">Uncharacterized protein</fullName>
    </submittedName>
</protein>
<organism evidence="1 2">
    <name type="scientific">Delitschia confertaspora ATCC 74209</name>
    <dbReference type="NCBI Taxonomy" id="1513339"/>
    <lineage>
        <taxon>Eukaryota</taxon>
        <taxon>Fungi</taxon>
        <taxon>Dikarya</taxon>
        <taxon>Ascomycota</taxon>
        <taxon>Pezizomycotina</taxon>
        <taxon>Dothideomycetes</taxon>
        <taxon>Pleosporomycetidae</taxon>
        <taxon>Pleosporales</taxon>
        <taxon>Delitschiaceae</taxon>
        <taxon>Delitschia</taxon>
    </lineage>
</organism>
<feature type="non-terminal residue" evidence="1">
    <location>
        <position position="1"/>
    </location>
</feature>